<evidence type="ECO:0000313" key="9">
    <source>
        <dbReference type="Proteomes" id="UP000289562"/>
    </source>
</evidence>
<evidence type="ECO:0000313" key="7">
    <source>
        <dbReference type="Proteomes" id="UP000070452"/>
    </source>
</evidence>
<reference evidence="6 9" key="3">
    <citation type="submission" date="2017-12" db="EMBL/GenBank/DDBJ databases">
        <title>A pool of 800 enterococci isolated from chicken carcass rinse samples from New Zealand.</title>
        <authorList>
            <person name="Zhang J."/>
            <person name="Rogers L."/>
            <person name="Midwinter A."/>
            <person name="French N."/>
        </authorList>
    </citation>
    <scope>NUCLEOTIDE SEQUENCE [LARGE SCALE GENOMIC DNA]</scope>
    <source>
        <strain evidence="6 9">EN697</strain>
    </source>
</reference>
<dbReference type="Pfam" id="PF06750">
    <property type="entry name" value="A24_N_bact"/>
    <property type="match status" value="1"/>
</dbReference>
<evidence type="ECO:0000313" key="5">
    <source>
        <dbReference type="EMBL" id="RBS28035.1"/>
    </source>
</evidence>
<name>A0A132P5T6_ENTFC</name>
<dbReference type="EMBL" id="LRHK01000001">
    <property type="protein sequence ID" value="KWX17698.1"/>
    <property type="molecule type" value="Genomic_DNA"/>
</dbReference>
<feature type="transmembrane region" description="Helical" evidence="1">
    <location>
        <begin position="209"/>
        <end position="226"/>
    </location>
</feature>
<dbReference type="EMBL" id="JARPTX010000027">
    <property type="protein sequence ID" value="MDT2370255.1"/>
    <property type="molecule type" value="Genomic_DNA"/>
</dbReference>
<evidence type="ECO:0000313" key="8">
    <source>
        <dbReference type="Proteomes" id="UP000253144"/>
    </source>
</evidence>
<accession>A0A132P5T6</accession>
<dbReference type="AlphaFoldDB" id="A0A132P5T6"/>
<dbReference type="EMBL" id="LEQJ01000016">
    <property type="protein sequence ID" value="RBS28035.1"/>
    <property type="molecule type" value="Genomic_DNA"/>
</dbReference>
<proteinExistence type="predicted"/>
<dbReference type="Proteomes" id="UP000289562">
    <property type="component" value="Unassembled WGS sequence"/>
</dbReference>
<sequence length="228" mass="26492">MLLYFIIGCCIGSFLCLTAQRIPLGYSIIYPRSHCVKCCRSLSWYELIPILSIIVQRFRCRYCRCRLPFYYLLAEALCGGLFVWFFTFSSARNYSTFIWVLSALLFSLMDLFYFMVHSHTLFCSWSILWIFWLQAGVFQWQSVLLTFIVGGVCLRYGQSYLGAGDTLLMLSWSGGLSLEELLQILFLASLFGISVFSVYFICHKKKMEKLPFIPFLSSALLIVLHLRY</sequence>
<evidence type="ECO:0000313" key="4">
    <source>
        <dbReference type="EMBL" id="MDT2370255.1"/>
    </source>
</evidence>
<reference evidence="4" key="4">
    <citation type="submission" date="2023-03" db="EMBL/GenBank/DDBJ databases">
        <authorList>
            <person name="Shen W."/>
            <person name="Cai J."/>
        </authorList>
    </citation>
    <scope>NUCLEOTIDE SEQUENCE</scope>
    <source>
        <strain evidence="4">B1010-2</strain>
    </source>
</reference>
<dbReference type="RefSeq" id="WP_002318023.1">
    <property type="nucleotide sequence ID" value="NZ_AP019394.1"/>
</dbReference>
<evidence type="ECO:0000313" key="3">
    <source>
        <dbReference type="EMBL" id="KWX17698.1"/>
    </source>
</evidence>
<feature type="domain" description="Prepilin peptidase A24 N-terminal" evidence="2">
    <location>
        <begin position="6"/>
        <end position="86"/>
    </location>
</feature>
<organism evidence="3 7">
    <name type="scientific">Enterococcus faecium</name>
    <name type="common">Streptococcus faecium</name>
    <dbReference type="NCBI Taxonomy" id="1352"/>
    <lineage>
        <taxon>Bacteria</taxon>
        <taxon>Bacillati</taxon>
        <taxon>Bacillota</taxon>
        <taxon>Bacilli</taxon>
        <taxon>Lactobacillales</taxon>
        <taxon>Enterococcaceae</taxon>
        <taxon>Enterococcus</taxon>
    </lineage>
</organism>
<dbReference type="PANTHER" id="PTHR30487:SF0">
    <property type="entry name" value="PREPILIN LEADER PEPTIDASE_N-METHYLTRANSFERASE-RELATED"/>
    <property type="match status" value="1"/>
</dbReference>
<dbReference type="GO" id="GO:0006465">
    <property type="term" value="P:signal peptide processing"/>
    <property type="evidence" value="ECO:0007669"/>
    <property type="project" value="TreeGrafter"/>
</dbReference>
<keyword evidence="1" id="KW-0812">Transmembrane</keyword>
<feature type="transmembrane region" description="Helical" evidence="1">
    <location>
        <begin position="70"/>
        <end position="91"/>
    </location>
</feature>
<evidence type="ECO:0000256" key="1">
    <source>
        <dbReference type="SAM" id="Phobius"/>
    </source>
</evidence>
<dbReference type="EMBL" id="PJVH01000018">
    <property type="protein sequence ID" value="RXU88888.1"/>
    <property type="molecule type" value="Genomic_DNA"/>
</dbReference>
<dbReference type="InterPro" id="IPR010627">
    <property type="entry name" value="Prepilin_pept_A24_N"/>
</dbReference>
<evidence type="ECO:0000259" key="2">
    <source>
        <dbReference type="Pfam" id="PF06750"/>
    </source>
</evidence>
<reference evidence="5 8" key="1">
    <citation type="submission" date="2015-06" db="EMBL/GenBank/DDBJ databases">
        <title>The Genome Sequence of Enterococcus faecium 131EA1.</title>
        <authorList>
            <consortium name="The Broad Institute Genomics Platform"/>
            <consortium name="The Broad Institute Genome Sequencing Center for Infectious Disease"/>
            <person name="Earl A.M."/>
            <person name="Van Tyne D."/>
            <person name="Lebreton F."/>
            <person name="Saavedra J.T."/>
            <person name="Gilmore M.S."/>
            <person name="Manson Mcguire A."/>
            <person name="Clock S."/>
            <person name="Crupain M."/>
            <person name="Rangan U."/>
            <person name="Young S."/>
            <person name="Abouelleil A."/>
            <person name="Cao P."/>
            <person name="Chapman S.B."/>
            <person name="Griggs A."/>
            <person name="Priest M."/>
            <person name="Shea T."/>
            <person name="Wortman J."/>
            <person name="Nusbaum C."/>
            <person name="Birren B."/>
        </authorList>
    </citation>
    <scope>NUCLEOTIDE SEQUENCE [LARGE SCALE GENOMIC DNA]</scope>
    <source>
        <strain evidence="5 8">131EA1</strain>
    </source>
</reference>
<dbReference type="Proteomes" id="UP000070452">
    <property type="component" value="Unassembled WGS sequence"/>
</dbReference>
<keyword evidence="1" id="KW-0472">Membrane</keyword>
<dbReference type="PATRIC" id="fig|1352.770.peg.227"/>
<comment type="caution">
    <text evidence="3">The sequence shown here is derived from an EMBL/GenBank/DDBJ whole genome shotgun (WGS) entry which is preliminary data.</text>
</comment>
<feature type="transmembrane region" description="Helical" evidence="1">
    <location>
        <begin position="97"/>
        <end position="116"/>
    </location>
</feature>
<gene>
    <name evidence="3" type="ORF">AWT83_03950</name>
    <name evidence="6" type="ORF">CYQ77_07070</name>
    <name evidence="5" type="ORF">EB12_02452</name>
    <name evidence="4" type="ORF">P6Z85_08815</name>
</gene>
<dbReference type="Proteomes" id="UP001260956">
    <property type="component" value="Unassembled WGS sequence"/>
</dbReference>
<evidence type="ECO:0000313" key="6">
    <source>
        <dbReference type="EMBL" id="RXU88888.1"/>
    </source>
</evidence>
<dbReference type="GO" id="GO:0005886">
    <property type="term" value="C:plasma membrane"/>
    <property type="evidence" value="ECO:0007669"/>
    <property type="project" value="TreeGrafter"/>
</dbReference>
<dbReference type="PANTHER" id="PTHR30487">
    <property type="entry name" value="TYPE 4 PREPILIN-LIKE PROTEINS LEADER PEPTIDE-PROCESSING ENZYME"/>
    <property type="match status" value="1"/>
</dbReference>
<reference evidence="3 7" key="2">
    <citation type="submission" date="2016-01" db="EMBL/GenBank/DDBJ databases">
        <title>Molecular Mechanisms for transfer of large genomic segments between Enterococcus faecium strains.</title>
        <authorList>
            <person name="Garcia-Solache M.A."/>
            <person name="Lebreton F."/>
            <person name="Mclaughlin R.E."/>
            <person name="Whiteaker J.D."/>
            <person name="Gilmore M.S."/>
            <person name="Rice L.B."/>
        </authorList>
    </citation>
    <scope>NUCLEOTIDE SEQUENCE [LARGE SCALE GENOMIC DNA]</scope>
    <source>
        <strain evidence="3 7">D344RRF x C68</strain>
    </source>
</reference>
<protein>
    <submittedName>
        <fullName evidence="3">Peptidase A24</fullName>
    </submittedName>
    <submittedName>
        <fullName evidence="4">Prepilin peptidase</fullName>
    </submittedName>
</protein>
<feature type="transmembrane region" description="Helical" evidence="1">
    <location>
        <begin position="128"/>
        <end position="152"/>
    </location>
</feature>
<dbReference type="Proteomes" id="UP000253144">
    <property type="component" value="Unassembled WGS sequence"/>
</dbReference>
<dbReference type="InterPro" id="IPR050882">
    <property type="entry name" value="Prepilin_peptidase/N-MTase"/>
</dbReference>
<keyword evidence="1" id="KW-1133">Transmembrane helix</keyword>
<feature type="transmembrane region" description="Helical" evidence="1">
    <location>
        <begin position="181"/>
        <end position="202"/>
    </location>
</feature>
<dbReference type="GO" id="GO:0004190">
    <property type="term" value="F:aspartic-type endopeptidase activity"/>
    <property type="evidence" value="ECO:0007669"/>
    <property type="project" value="TreeGrafter"/>
</dbReference>